<dbReference type="Pfam" id="PF02413">
    <property type="entry name" value="Caudo_TAP"/>
    <property type="match status" value="1"/>
</dbReference>
<dbReference type="RefSeq" id="WP_284948971.1">
    <property type="nucleotide sequence ID" value="NZ_JARTQQ020000001.1"/>
</dbReference>
<reference evidence="1 2" key="1">
    <citation type="journal article" date="2023" name="Nat. Commun.">
        <title>Genomic dissection of endemic carbapenem resistance reveals metallo-beta-lactamase dissemination through clonal, plasmid and integron transfer.</title>
        <authorList>
            <person name="Macesic N."/>
            <person name="Hawkey J."/>
            <person name="Vezina B."/>
            <person name="Wisniewski J.A."/>
            <person name="Cottingham H."/>
            <person name="Blakeway L.V."/>
            <person name="Harshegyi T."/>
            <person name="Pragastis K."/>
            <person name="Badoordeen G.Z."/>
            <person name="Dennison A."/>
            <person name="Spelman D.W."/>
            <person name="Jenney A.W.J."/>
            <person name="Peleg A.Y."/>
        </authorList>
    </citation>
    <scope>NUCLEOTIDE SEQUENCE [LARGE SCALE GENOMIC DNA]</scope>
    <source>
        <strain evidence="1 2">CPO239</strain>
    </source>
</reference>
<name>A0ABU6KPF6_ENTAS</name>
<dbReference type="PANTHER" id="PTHR34413">
    <property type="entry name" value="PROPHAGE TAIL FIBER ASSEMBLY PROTEIN HOMOLOG TFAE-RELATED-RELATED"/>
    <property type="match status" value="1"/>
</dbReference>
<comment type="caution">
    <text evidence="1">The sequence shown here is derived from an EMBL/GenBank/DDBJ whole genome shotgun (WGS) entry which is preliminary data.</text>
</comment>
<organism evidence="1 2">
    <name type="scientific">Enterobacter asburiae</name>
    <dbReference type="NCBI Taxonomy" id="61645"/>
    <lineage>
        <taxon>Bacteria</taxon>
        <taxon>Pseudomonadati</taxon>
        <taxon>Pseudomonadota</taxon>
        <taxon>Gammaproteobacteria</taxon>
        <taxon>Enterobacterales</taxon>
        <taxon>Enterobacteriaceae</taxon>
        <taxon>Enterobacter</taxon>
        <taxon>Enterobacter cloacae complex</taxon>
    </lineage>
</organism>
<dbReference type="EMBL" id="JARTQQ020000001">
    <property type="protein sequence ID" value="MEC5727712.1"/>
    <property type="molecule type" value="Genomic_DNA"/>
</dbReference>
<evidence type="ECO:0000313" key="2">
    <source>
        <dbReference type="Proteomes" id="UP001175344"/>
    </source>
</evidence>
<dbReference type="Proteomes" id="UP001175344">
    <property type="component" value="Unassembled WGS sequence"/>
</dbReference>
<sequence length="137" mass="15303">MFYAKSTGGFYTPEINWNNIPDDALEITDDKYLELLQAQSDGKIITSDDKGNPVAITPPPPTQEELIAQAERKKASLLQQATNTIAPLQDAFDLGIATDEEKNQLTNWKKYRVQLMRVNTSKAPAFEWPTYPVSAEG</sequence>
<accession>A0ABU6KPF6</accession>
<keyword evidence="2" id="KW-1185">Reference proteome</keyword>
<evidence type="ECO:0000313" key="1">
    <source>
        <dbReference type="EMBL" id="MEC5727712.1"/>
    </source>
</evidence>
<protein>
    <submittedName>
        <fullName evidence="1">Tail fiber assembly protein</fullName>
    </submittedName>
</protein>
<gene>
    <name evidence="1" type="ORF">QAA55_004670</name>
</gene>
<dbReference type="InterPro" id="IPR051220">
    <property type="entry name" value="TFA_Chaperone"/>
</dbReference>
<dbReference type="PANTHER" id="PTHR34413:SF2">
    <property type="entry name" value="PROPHAGE TAIL FIBER ASSEMBLY PROTEIN HOMOLOG TFAE-RELATED"/>
    <property type="match status" value="1"/>
</dbReference>
<dbReference type="InterPro" id="IPR003458">
    <property type="entry name" value="Phage_T4_Gp38_tail_assem"/>
</dbReference>
<proteinExistence type="predicted"/>